<protein>
    <submittedName>
        <fullName evidence="11">4-amino-4-deoxy-L-arabinose transferase-like glycosyltransferase</fullName>
    </submittedName>
</protein>
<evidence type="ECO:0000259" key="9">
    <source>
        <dbReference type="Pfam" id="PF02366"/>
    </source>
</evidence>
<evidence type="ECO:0000256" key="4">
    <source>
        <dbReference type="ARBA" id="ARBA00022679"/>
    </source>
</evidence>
<dbReference type="Proteomes" id="UP001184230">
    <property type="component" value="Unassembled WGS sequence"/>
</dbReference>
<evidence type="ECO:0000259" key="10">
    <source>
        <dbReference type="Pfam" id="PF18583"/>
    </source>
</evidence>
<feature type="transmembrane region" description="Helical" evidence="8">
    <location>
        <begin position="33"/>
        <end position="52"/>
    </location>
</feature>
<keyword evidence="12" id="KW-1185">Reference proteome</keyword>
<dbReference type="PANTHER" id="PTHR33908">
    <property type="entry name" value="MANNOSYLTRANSFERASE YKCB-RELATED"/>
    <property type="match status" value="1"/>
</dbReference>
<keyword evidence="7 8" id="KW-0472">Membrane</keyword>
<keyword evidence="2" id="KW-1003">Cell membrane</keyword>
<reference evidence="11 12" key="1">
    <citation type="submission" date="2023-07" db="EMBL/GenBank/DDBJ databases">
        <title>Sorghum-associated microbial communities from plants grown in Nebraska, USA.</title>
        <authorList>
            <person name="Schachtman D."/>
        </authorList>
    </citation>
    <scope>NUCLEOTIDE SEQUENCE [LARGE SCALE GENOMIC DNA]</scope>
    <source>
        <strain evidence="11 12">DS1781</strain>
    </source>
</reference>
<keyword evidence="6 8" id="KW-1133">Transmembrane helix</keyword>
<dbReference type="Pfam" id="PF18583">
    <property type="entry name" value="Arnt_C"/>
    <property type="match status" value="1"/>
</dbReference>
<feature type="domain" description="Aminoarabinose transferase C-terminal" evidence="10">
    <location>
        <begin position="470"/>
        <end position="571"/>
    </location>
</feature>
<evidence type="ECO:0000256" key="1">
    <source>
        <dbReference type="ARBA" id="ARBA00004651"/>
    </source>
</evidence>
<name>A0ABU1NCY4_9BURK</name>
<gene>
    <name evidence="11" type="ORF">J2739_001973</name>
</gene>
<dbReference type="Pfam" id="PF02366">
    <property type="entry name" value="PMT"/>
    <property type="match status" value="1"/>
</dbReference>
<comment type="caution">
    <text evidence="11">The sequence shown here is derived from an EMBL/GenBank/DDBJ whole genome shotgun (WGS) entry which is preliminary data.</text>
</comment>
<feature type="transmembrane region" description="Helical" evidence="8">
    <location>
        <begin position="408"/>
        <end position="430"/>
    </location>
</feature>
<dbReference type="RefSeq" id="WP_309900971.1">
    <property type="nucleotide sequence ID" value="NZ_JAVDRF010000003.1"/>
</dbReference>
<keyword evidence="4" id="KW-0808">Transferase</keyword>
<evidence type="ECO:0000256" key="6">
    <source>
        <dbReference type="ARBA" id="ARBA00022989"/>
    </source>
</evidence>
<feature type="transmembrane region" description="Helical" evidence="8">
    <location>
        <begin position="289"/>
        <end position="311"/>
    </location>
</feature>
<feature type="domain" description="ArnT-like N-terminal" evidence="9">
    <location>
        <begin position="35"/>
        <end position="265"/>
    </location>
</feature>
<dbReference type="InterPro" id="IPR050297">
    <property type="entry name" value="LipidA_mod_glycosyltrf_83"/>
</dbReference>
<organism evidence="11 12">
    <name type="scientific">Variovorax soli</name>
    <dbReference type="NCBI Taxonomy" id="376815"/>
    <lineage>
        <taxon>Bacteria</taxon>
        <taxon>Pseudomonadati</taxon>
        <taxon>Pseudomonadota</taxon>
        <taxon>Betaproteobacteria</taxon>
        <taxon>Burkholderiales</taxon>
        <taxon>Comamonadaceae</taxon>
        <taxon>Variovorax</taxon>
    </lineage>
</organism>
<keyword evidence="3" id="KW-0328">Glycosyltransferase</keyword>
<evidence type="ECO:0000313" key="11">
    <source>
        <dbReference type="EMBL" id="MDR6536203.1"/>
    </source>
</evidence>
<evidence type="ECO:0000256" key="3">
    <source>
        <dbReference type="ARBA" id="ARBA00022676"/>
    </source>
</evidence>
<keyword evidence="5 8" id="KW-0812">Transmembrane</keyword>
<sequence>MKSVASRRQDHAAIALPPVPHATPHAAARSHDLASWTAAALLVLLGLIWFGTLGTRSLIHPDEGRYATLALEMARSGDWVTPRLNGLLYFEKPALQYWIGALSFLSFGVSEFSARLWPGLAGFLTVLVVGFTAARLWGRETGVRALAIAASMAWIQVNSHFLTLDAGLTLFLTLALCAVLLANSGQPDARERRRWIWLAWAAMGAAVLSKGLVGIVIPGAVLVLVSLWRRDTSLWRGLHWASGLFIFLAITAPWFVLVSLRNPGFASFFFIHEHFARYLTEVHQREGAWWYYLPFVLFGMLPWTGALPWLLRKDSDEAAIAPRHLLSAWCVFVLLFFSASGSKLPSYILPMFPALALLVAMQLRNAQAGTLRRHLLFPALVWGLAALASTQSARFVSILSPAEVLAPLASALRIGAALMLVGLAISWWCLGRRRITAAVLSLALSQVTATAVVLQAHNAYGQLKSAAGIAAVLRPLITPQTPVFSVRAYDQTLPFYLQRDVVLVDFEDEFALGQQREPARWIPTLDGFVAQWNSLPHAAAYMSPFAWVELHQRGLPMRIVFQDPRRVVVVKP</sequence>
<dbReference type="InterPro" id="IPR040845">
    <property type="entry name" value="Arnt_C"/>
</dbReference>
<feature type="transmembrane region" description="Helical" evidence="8">
    <location>
        <begin position="159"/>
        <end position="183"/>
    </location>
</feature>
<evidence type="ECO:0000256" key="5">
    <source>
        <dbReference type="ARBA" id="ARBA00022692"/>
    </source>
</evidence>
<evidence type="ECO:0000256" key="8">
    <source>
        <dbReference type="SAM" id="Phobius"/>
    </source>
</evidence>
<dbReference type="EMBL" id="JAVDRF010000003">
    <property type="protein sequence ID" value="MDR6536203.1"/>
    <property type="molecule type" value="Genomic_DNA"/>
</dbReference>
<accession>A0ABU1NCY4</accession>
<feature type="transmembrane region" description="Helical" evidence="8">
    <location>
        <begin position="116"/>
        <end position="138"/>
    </location>
</feature>
<comment type="subcellular location">
    <subcellularLocation>
        <location evidence="1">Cell membrane</location>
        <topology evidence="1">Multi-pass membrane protein</topology>
    </subcellularLocation>
</comment>
<feature type="transmembrane region" description="Helical" evidence="8">
    <location>
        <begin position="240"/>
        <end position="260"/>
    </location>
</feature>
<feature type="transmembrane region" description="Helical" evidence="8">
    <location>
        <begin position="323"/>
        <end position="341"/>
    </location>
</feature>
<feature type="transmembrane region" description="Helical" evidence="8">
    <location>
        <begin position="195"/>
        <end position="228"/>
    </location>
</feature>
<feature type="transmembrane region" description="Helical" evidence="8">
    <location>
        <begin position="347"/>
        <end position="363"/>
    </location>
</feature>
<evidence type="ECO:0000256" key="2">
    <source>
        <dbReference type="ARBA" id="ARBA00022475"/>
    </source>
</evidence>
<proteinExistence type="predicted"/>
<evidence type="ECO:0000313" key="12">
    <source>
        <dbReference type="Proteomes" id="UP001184230"/>
    </source>
</evidence>
<evidence type="ECO:0000256" key="7">
    <source>
        <dbReference type="ARBA" id="ARBA00023136"/>
    </source>
</evidence>
<dbReference type="PANTHER" id="PTHR33908:SF3">
    <property type="entry name" value="UNDECAPRENYL PHOSPHATE-ALPHA-4-AMINO-4-DEOXY-L-ARABINOSE ARABINOSYL TRANSFERASE"/>
    <property type="match status" value="1"/>
</dbReference>
<dbReference type="InterPro" id="IPR003342">
    <property type="entry name" value="ArnT-like_N"/>
</dbReference>
<feature type="transmembrane region" description="Helical" evidence="8">
    <location>
        <begin position="375"/>
        <end position="396"/>
    </location>
</feature>